<feature type="region of interest" description="Disordered" evidence="1">
    <location>
        <begin position="33"/>
        <end position="56"/>
    </location>
</feature>
<evidence type="ECO:0000256" key="1">
    <source>
        <dbReference type="SAM" id="MobiDB-lite"/>
    </source>
</evidence>
<name>A0A5J6GN66_STRKN</name>
<dbReference type="InterPro" id="IPR023809">
    <property type="entry name" value="Thiopep_bacteriocin_synth_dom"/>
</dbReference>
<dbReference type="Proteomes" id="UP000325529">
    <property type="component" value="Chromosome"/>
</dbReference>
<keyword evidence="5" id="KW-1185">Reference proteome</keyword>
<dbReference type="NCBIfam" id="TIGR03891">
    <property type="entry name" value="thiopep_ocin"/>
    <property type="match status" value="1"/>
</dbReference>
<feature type="region of interest" description="Disordered" evidence="1">
    <location>
        <begin position="772"/>
        <end position="796"/>
    </location>
</feature>
<dbReference type="InterPro" id="IPR006827">
    <property type="entry name" value="Lant_deHydtase_N"/>
</dbReference>
<evidence type="ECO:0000259" key="3">
    <source>
        <dbReference type="Pfam" id="PF14028"/>
    </source>
</evidence>
<evidence type="ECO:0000259" key="2">
    <source>
        <dbReference type="Pfam" id="PF04738"/>
    </source>
</evidence>
<dbReference type="KEGG" id="ska:CP970_42345"/>
<feature type="domain" description="Thiopeptide-type bacteriocin biosynthesis" evidence="3">
    <location>
        <begin position="806"/>
        <end position="1053"/>
    </location>
</feature>
<dbReference type="Pfam" id="PF14028">
    <property type="entry name" value="Lant_dehydr_C"/>
    <property type="match status" value="1"/>
</dbReference>
<protein>
    <submittedName>
        <fullName evidence="4">Lantibiotic dehydratase</fullName>
    </submittedName>
</protein>
<reference evidence="4 5" key="1">
    <citation type="submission" date="2017-09" db="EMBL/GenBank/DDBJ databases">
        <authorList>
            <person name="Lee N."/>
            <person name="Cho B.-K."/>
        </authorList>
    </citation>
    <scope>NUCLEOTIDE SEQUENCE [LARGE SCALE GENOMIC DNA]</scope>
    <source>
        <strain evidence="4 5">ATCC 12853</strain>
    </source>
</reference>
<organism evidence="4 5">
    <name type="scientific">Streptomyces kanamyceticus</name>
    <dbReference type="NCBI Taxonomy" id="1967"/>
    <lineage>
        <taxon>Bacteria</taxon>
        <taxon>Bacillati</taxon>
        <taxon>Actinomycetota</taxon>
        <taxon>Actinomycetes</taxon>
        <taxon>Kitasatosporales</taxon>
        <taxon>Streptomycetaceae</taxon>
        <taxon>Streptomyces</taxon>
    </lineage>
</organism>
<gene>
    <name evidence="4" type="ORF">CP970_42345</name>
</gene>
<dbReference type="EMBL" id="CP023699">
    <property type="protein sequence ID" value="QEU96707.1"/>
    <property type="molecule type" value="Genomic_DNA"/>
</dbReference>
<feature type="domain" description="Lantibiotic dehydratase N-terminal" evidence="2">
    <location>
        <begin position="69"/>
        <end position="728"/>
    </location>
</feature>
<sequence>MAQMRHGQSAETVFRCADGVLLRAPLLARPRARATWQDEVRQSPDGTGAPPPESTDLDALRAQLQELLADARFREAVEVSSPSLARTVDAVLANAPVTPSDLRKAHRAVTRYFLRAASRPTPFGLLAGVLWGSFGAATKGELTGEGHKAARLDAGLLARLIAEWERDPAVHQGLSVVANGLCFVRGGRLVLPFAPAGPGQDAASSDESRPKSRTLRHTPVVRAVLDAAARPVRCDDLVREVEERFPGAPDGAVARLVAQLIGAEVLLTELRPPLDAPDPLAHVEALLPAATPAARRIAELRASLADYLRTPLGEGRTAWRTALGAAAGATEDVSSGDSSPKDTPASGHAVQVDLRLDGSVVLSHEVARELEHAAAALWRLAPQGRSRLTAYHQDFVERYGLGRYVPVKELLDPDIGLGAPAGYRLPPSHRPDPGPAPLGAVRQRLLLGLAAEAQARGSREVVLDERWLGKLESADRAESADRDAPTVRPPALELVVQIAATSAAAVDRGDYTLVLNGAATASGGLMGRFAHLFEPAQASAIRHTVRAAREDTGRLPVQVHHQASHHRHANVAQVPTWLDGRLVIGVHPGPAAPGVTDLALDDIAVCADSEGFRIVSVPLGRELTPSALHVLNRELTAPNAVRFLIEAAAFGRRQWRLWEWGAAEDLPFLPAVRVGRTVLAPARWRLEAKGPSLAEWRALWNVPDHVQLTLGDHRIPLNLSVPAHREILRRECERTGAAVVHEPPLGQDPDSGWLHGPGGAHEAEAVVTLTPCQQGPEPKPRPAKPARISLPASRGGTGEIPPGGPWLYAMLYTSAERQDELLTGPLRRFLTELPIPPEEPGGVDRWFFIRYADPDPHLRLRLHGDPALLNGVLLPALHDLAGQLAADGLARGLRVDSYAPETERYGGPVLLGAAEEVFHADSRLVIERLATPTDDRILSTAHDVAGLVRAFHRGYGGDWRQWITTTYPKREKHHKAFAARRREALARITPDGPAAHAHHAAPERFGQLVREEQRRGTLSVSPDAVLASLVHMHCNRRLGTDRTAEAQTLAVARGAVQAHLDRERAGS</sequence>
<accession>A0A5J6GN66</accession>
<dbReference type="AlphaFoldDB" id="A0A5J6GN66"/>
<evidence type="ECO:0000313" key="5">
    <source>
        <dbReference type="Proteomes" id="UP000325529"/>
    </source>
</evidence>
<proteinExistence type="predicted"/>
<evidence type="ECO:0000313" key="4">
    <source>
        <dbReference type="EMBL" id="QEU96707.1"/>
    </source>
</evidence>
<dbReference type="Pfam" id="PF04738">
    <property type="entry name" value="Lant_dehydr_N"/>
    <property type="match status" value="1"/>
</dbReference>